<gene>
    <name evidence="8" type="ORF">GSPATT00033257001</name>
</gene>
<dbReference type="InterPro" id="IPR021131">
    <property type="entry name" value="Ribosomal_uL15/eL18"/>
</dbReference>
<dbReference type="PANTHER" id="PTHR10934">
    <property type="entry name" value="60S RIBOSOMAL PROTEIN L18"/>
    <property type="match status" value="1"/>
</dbReference>
<feature type="chain" id="PRO_5002622634" description="Large ribosomal subunit protein uL15/eL18 domain-containing protein" evidence="6">
    <location>
        <begin position="23"/>
        <end position="393"/>
    </location>
</feature>
<keyword evidence="2" id="KW-0689">Ribosomal protein</keyword>
<keyword evidence="5" id="KW-0472">Membrane</keyword>
<evidence type="ECO:0000313" key="9">
    <source>
        <dbReference type="Proteomes" id="UP000000600"/>
    </source>
</evidence>
<dbReference type="GO" id="GO:0006412">
    <property type="term" value="P:translation"/>
    <property type="evidence" value="ECO:0007669"/>
    <property type="project" value="InterPro"/>
</dbReference>
<evidence type="ECO:0000256" key="6">
    <source>
        <dbReference type="SAM" id="SignalP"/>
    </source>
</evidence>
<proteinExistence type="inferred from homology"/>
<dbReference type="GO" id="GO:0003735">
    <property type="term" value="F:structural constituent of ribosome"/>
    <property type="evidence" value="ECO:0000318"/>
    <property type="project" value="GO_Central"/>
</dbReference>
<keyword evidence="6" id="KW-0732">Signal</keyword>
<sequence length="393" mass="43368">MKFSRLIGRILVAFIFVNAGLSQLNNTDPFVQFVNVRYPLFFDYVQKLTGHSLDCAEFLKPTNFIKHTPCLIQTIGVAQILLGVGVGIGIQGAGCLLALLSIIITAFVHNPIIYSNFVNAQAEYLNIIFNVGIIGALFLVGKSRKNKGSCGVGSCVAKPKVAQAEVKKEEVKKEVKKEENKKKVSILNISINIIYGLMKKYKNLKNGNQTSLSIQQGVDAYKKTRVQRNVGRKVTSTNLYLKLLIKLYKFLARRTDSQFNATVLRRLQSTRTARYPISVSRLVKQINTAKDKTRTLVVVGTVTDDARLLTVPKLNVCALRFTETARKRILAAGGKTLTFDQLAQQNPTGTGTILLRGPKVREALKHFGRAAGLPGSHAKPYVSHTARRGKGAR</sequence>
<dbReference type="InterPro" id="IPR036227">
    <property type="entry name" value="Ribosomal_uL15/eL18_sf"/>
</dbReference>
<protein>
    <recommendedName>
        <fullName evidence="7">Large ribosomal subunit protein uL15/eL18 domain-containing protein</fullName>
    </recommendedName>
</protein>
<dbReference type="STRING" id="5888.A0BXY7"/>
<dbReference type="AlphaFoldDB" id="A0BXY7"/>
<evidence type="ECO:0000256" key="4">
    <source>
        <dbReference type="SAM" id="Coils"/>
    </source>
</evidence>
<accession>A0BXY7</accession>
<dbReference type="Proteomes" id="UP000000600">
    <property type="component" value="Unassembled WGS sequence"/>
</dbReference>
<dbReference type="Gene3D" id="3.100.10.10">
    <property type="match status" value="1"/>
</dbReference>
<feature type="domain" description="Large ribosomal subunit protein uL15/eL18" evidence="7">
    <location>
        <begin position="217"/>
        <end position="393"/>
    </location>
</feature>
<name>A0BXY7_PARTE</name>
<dbReference type="KEGG" id="ptm:GSPATT00033257001"/>
<keyword evidence="5" id="KW-1133">Transmembrane helix</keyword>
<dbReference type="FunFam" id="3.100.10.10:FF:000001">
    <property type="entry name" value="60S ribosomal protein L18"/>
    <property type="match status" value="1"/>
</dbReference>
<dbReference type="HOGENOM" id="CLU_702944_0_0_1"/>
<keyword evidence="4" id="KW-0175">Coiled coil</keyword>
<keyword evidence="3" id="KW-0687">Ribonucleoprotein</keyword>
<dbReference type="eggNOG" id="KOG1714">
    <property type="taxonomic scope" value="Eukaryota"/>
</dbReference>
<evidence type="ECO:0000256" key="1">
    <source>
        <dbReference type="ARBA" id="ARBA00006815"/>
    </source>
</evidence>
<dbReference type="InParanoid" id="A0BXY7"/>
<keyword evidence="9" id="KW-1185">Reference proteome</keyword>
<dbReference type="GO" id="GO:0003723">
    <property type="term" value="F:RNA binding"/>
    <property type="evidence" value="ECO:0000318"/>
    <property type="project" value="GO_Central"/>
</dbReference>
<reference evidence="8 9" key="1">
    <citation type="journal article" date="2006" name="Nature">
        <title>Global trends of whole-genome duplications revealed by the ciliate Paramecium tetraurelia.</title>
        <authorList>
            <consortium name="Genoscope"/>
            <person name="Aury J.-M."/>
            <person name="Jaillon O."/>
            <person name="Duret L."/>
            <person name="Noel B."/>
            <person name="Jubin C."/>
            <person name="Porcel B.M."/>
            <person name="Segurens B."/>
            <person name="Daubin V."/>
            <person name="Anthouard V."/>
            <person name="Aiach N."/>
            <person name="Arnaiz O."/>
            <person name="Billaut A."/>
            <person name="Beisson J."/>
            <person name="Blanc I."/>
            <person name="Bouhouche K."/>
            <person name="Camara F."/>
            <person name="Duharcourt S."/>
            <person name="Guigo R."/>
            <person name="Gogendeau D."/>
            <person name="Katinka M."/>
            <person name="Keller A.-M."/>
            <person name="Kissmehl R."/>
            <person name="Klotz C."/>
            <person name="Koll F."/>
            <person name="Le Moue A."/>
            <person name="Lepere C."/>
            <person name="Malinsky S."/>
            <person name="Nowacki M."/>
            <person name="Nowak J.K."/>
            <person name="Plattner H."/>
            <person name="Poulain J."/>
            <person name="Ruiz F."/>
            <person name="Serrano V."/>
            <person name="Zagulski M."/>
            <person name="Dessen P."/>
            <person name="Betermier M."/>
            <person name="Weissenbach J."/>
            <person name="Scarpelli C."/>
            <person name="Schachter V."/>
            <person name="Sperling L."/>
            <person name="Meyer E."/>
            <person name="Cohen J."/>
            <person name="Wincker P."/>
        </authorList>
    </citation>
    <scope>NUCLEOTIDE SEQUENCE [LARGE SCALE GENOMIC DNA]</scope>
    <source>
        <strain evidence="8 9">Stock d4-2</strain>
    </source>
</reference>
<dbReference type="SUPFAM" id="SSF52080">
    <property type="entry name" value="Ribosomal proteins L15p and L18e"/>
    <property type="match status" value="1"/>
</dbReference>
<feature type="transmembrane region" description="Helical" evidence="5">
    <location>
        <begin position="124"/>
        <end position="141"/>
    </location>
</feature>
<evidence type="ECO:0000313" key="8">
    <source>
        <dbReference type="EMBL" id="CAK63404.1"/>
    </source>
</evidence>
<dbReference type="InterPro" id="IPR000039">
    <property type="entry name" value="Ribosomal_eL18"/>
</dbReference>
<evidence type="ECO:0000259" key="7">
    <source>
        <dbReference type="Pfam" id="PF17135"/>
    </source>
</evidence>
<dbReference type="GeneID" id="5016586"/>
<dbReference type="Pfam" id="PF17135">
    <property type="entry name" value="Ribosomal_L18"/>
    <property type="match status" value="1"/>
</dbReference>
<evidence type="ECO:0000256" key="5">
    <source>
        <dbReference type="SAM" id="Phobius"/>
    </source>
</evidence>
<evidence type="ECO:0000256" key="3">
    <source>
        <dbReference type="ARBA" id="ARBA00023274"/>
    </source>
</evidence>
<comment type="similarity">
    <text evidence="1">Belongs to the eukaryotic ribosomal protein eL18 family.</text>
</comment>
<organism evidence="8 9">
    <name type="scientific">Paramecium tetraurelia</name>
    <dbReference type="NCBI Taxonomy" id="5888"/>
    <lineage>
        <taxon>Eukaryota</taxon>
        <taxon>Sar</taxon>
        <taxon>Alveolata</taxon>
        <taxon>Ciliophora</taxon>
        <taxon>Intramacronucleata</taxon>
        <taxon>Oligohymenophorea</taxon>
        <taxon>Peniculida</taxon>
        <taxon>Parameciidae</taxon>
        <taxon>Paramecium</taxon>
    </lineage>
</organism>
<feature type="signal peptide" evidence="6">
    <location>
        <begin position="1"/>
        <end position="22"/>
    </location>
</feature>
<dbReference type="PANTHER" id="PTHR10934:SF2">
    <property type="entry name" value="LARGE RIBOSOMAL SUBUNIT PROTEIN EL18"/>
    <property type="match status" value="1"/>
</dbReference>
<evidence type="ECO:0000256" key="2">
    <source>
        <dbReference type="ARBA" id="ARBA00022980"/>
    </source>
</evidence>
<dbReference type="EMBL" id="CT868025">
    <property type="protein sequence ID" value="CAK63404.1"/>
    <property type="molecule type" value="Genomic_DNA"/>
</dbReference>
<feature type="coiled-coil region" evidence="4">
    <location>
        <begin position="161"/>
        <end position="188"/>
    </location>
</feature>
<dbReference type="OrthoDB" id="297604at2759"/>
<keyword evidence="5" id="KW-0812">Transmembrane</keyword>
<dbReference type="RefSeq" id="XP_001430802.1">
    <property type="nucleotide sequence ID" value="XM_001430765.2"/>
</dbReference>
<dbReference type="GO" id="GO:0022625">
    <property type="term" value="C:cytosolic large ribosomal subunit"/>
    <property type="evidence" value="ECO:0000318"/>
    <property type="project" value="GO_Central"/>
</dbReference>